<proteinExistence type="inferred from homology"/>
<keyword evidence="4" id="KW-1185">Reference proteome</keyword>
<evidence type="ECO:0000313" key="3">
    <source>
        <dbReference type="EMBL" id="GAA3945402.1"/>
    </source>
</evidence>
<reference evidence="4" key="1">
    <citation type="journal article" date="2019" name="Int. J. Syst. Evol. Microbiol.">
        <title>The Global Catalogue of Microorganisms (GCM) 10K type strain sequencing project: providing services to taxonomists for standard genome sequencing and annotation.</title>
        <authorList>
            <consortium name="The Broad Institute Genomics Platform"/>
            <consortium name="The Broad Institute Genome Sequencing Center for Infectious Disease"/>
            <person name="Wu L."/>
            <person name="Ma J."/>
        </authorList>
    </citation>
    <scope>NUCLEOTIDE SEQUENCE [LARGE SCALE GENOMIC DNA]</scope>
    <source>
        <strain evidence="4">JCM 17024</strain>
    </source>
</reference>
<dbReference type="RefSeq" id="WP_344819928.1">
    <property type="nucleotide sequence ID" value="NZ_BAABCP010000002.1"/>
</dbReference>
<sequence>MTVTVAREVSASALRDKMTSTVSTVTYGHERVGITRHGKLVAVMVPVEDVELLEKYEELADIRAYDEAKASDDGSRVSADEFFAELG</sequence>
<dbReference type="Gene3D" id="3.40.1620.10">
    <property type="entry name" value="YefM-like domain"/>
    <property type="match status" value="1"/>
</dbReference>
<accession>A0ABP7NFQ5</accession>
<dbReference type="NCBIfam" id="TIGR01552">
    <property type="entry name" value="phd_fam"/>
    <property type="match status" value="1"/>
</dbReference>
<comment type="function">
    <text evidence="2">Antitoxin component of a type II toxin-antitoxin (TA) system.</text>
</comment>
<evidence type="ECO:0000313" key="4">
    <source>
        <dbReference type="Proteomes" id="UP001501591"/>
    </source>
</evidence>
<dbReference type="EMBL" id="BAABCP010000002">
    <property type="protein sequence ID" value="GAA3945402.1"/>
    <property type="molecule type" value="Genomic_DNA"/>
</dbReference>
<comment type="similarity">
    <text evidence="1 2">Belongs to the phD/YefM antitoxin family.</text>
</comment>
<comment type="caution">
    <text evidence="3">The sequence shown here is derived from an EMBL/GenBank/DDBJ whole genome shotgun (WGS) entry which is preliminary data.</text>
</comment>
<dbReference type="InterPro" id="IPR006442">
    <property type="entry name" value="Antitoxin_Phd/YefM"/>
</dbReference>
<dbReference type="SUPFAM" id="SSF143120">
    <property type="entry name" value="YefM-like"/>
    <property type="match status" value="1"/>
</dbReference>
<name>A0ABP7NFQ5_9MICO</name>
<organism evidence="3 4">
    <name type="scientific">Microbacterium soli</name>
    <dbReference type="NCBI Taxonomy" id="446075"/>
    <lineage>
        <taxon>Bacteria</taxon>
        <taxon>Bacillati</taxon>
        <taxon>Actinomycetota</taxon>
        <taxon>Actinomycetes</taxon>
        <taxon>Micrococcales</taxon>
        <taxon>Microbacteriaceae</taxon>
        <taxon>Microbacterium</taxon>
    </lineage>
</organism>
<gene>
    <name evidence="3" type="ORF">GCM10022383_23950</name>
</gene>
<dbReference type="Proteomes" id="UP001501591">
    <property type="component" value="Unassembled WGS sequence"/>
</dbReference>
<dbReference type="InterPro" id="IPR036165">
    <property type="entry name" value="YefM-like_sf"/>
</dbReference>
<evidence type="ECO:0000256" key="1">
    <source>
        <dbReference type="ARBA" id="ARBA00009981"/>
    </source>
</evidence>
<protein>
    <recommendedName>
        <fullName evidence="2">Antitoxin</fullName>
    </recommendedName>
</protein>
<dbReference type="Pfam" id="PF02604">
    <property type="entry name" value="PhdYeFM_antitox"/>
    <property type="match status" value="1"/>
</dbReference>
<evidence type="ECO:0000256" key="2">
    <source>
        <dbReference type="RuleBase" id="RU362080"/>
    </source>
</evidence>